<reference evidence="1 2" key="1">
    <citation type="submission" date="2017-07" db="EMBL/GenBank/DDBJ databases">
        <title>Elstera cyanobacteriorum sp. nov., a novel bacterium isolated from cyanobacterial aggregates in a eutrophic lake.</title>
        <authorList>
            <person name="Cai H."/>
        </authorList>
    </citation>
    <scope>NUCLEOTIDE SEQUENCE [LARGE SCALE GENOMIC DNA]</scope>
    <source>
        <strain evidence="1 2">TH019</strain>
    </source>
</reference>
<evidence type="ECO:0008006" key="3">
    <source>
        <dbReference type="Google" id="ProtNLM"/>
    </source>
</evidence>
<dbReference type="PANTHER" id="PTHR32309">
    <property type="entry name" value="TYROSINE-PROTEIN KINASE"/>
    <property type="match status" value="1"/>
</dbReference>
<dbReference type="InterPro" id="IPR050445">
    <property type="entry name" value="Bact_polysacc_biosynth/exp"/>
</dbReference>
<proteinExistence type="predicted"/>
<dbReference type="Gene3D" id="3.40.50.300">
    <property type="entry name" value="P-loop containing nucleotide triphosphate hydrolases"/>
    <property type="match status" value="1"/>
</dbReference>
<dbReference type="SUPFAM" id="SSF52540">
    <property type="entry name" value="P-loop containing nucleoside triphosphate hydrolases"/>
    <property type="match status" value="1"/>
</dbReference>
<sequence>MISLSPTYQELEAIYGRTIGRGARSVSVSAIRPGDGATTLAQALAARSAAAGLRTIYLDLNLHRPIIRALDTSWRPGDRSVANVLQPSADNRGFDLVPAPSSPVSGRDTLIDFREGRQLSRLLREELAEYEVILVDTSPANLVNGRNIPADRIAGACDAAILIGLSAVTTQAEAKVALEQFRLAGANIAGLVLNDRAFPTLGEEFAREARRLRRLFPGLANRLSDFFLRSALLRRR</sequence>
<dbReference type="GO" id="GO:0005886">
    <property type="term" value="C:plasma membrane"/>
    <property type="evidence" value="ECO:0007669"/>
    <property type="project" value="TreeGrafter"/>
</dbReference>
<keyword evidence="2" id="KW-1185">Reference proteome</keyword>
<comment type="caution">
    <text evidence="1">The sequence shown here is derived from an EMBL/GenBank/DDBJ whole genome shotgun (WGS) entry which is preliminary data.</text>
</comment>
<evidence type="ECO:0000313" key="2">
    <source>
        <dbReference type="Proteomes" id="UP000216361"/>
    </source>
</evidence>
<dbReference type="RefSeq" id="WP_094406630.1">
    <property type="nucleotide sequence ID" value="NZ_BMJZ01000013.1"/>
</dbReference>
<dbReference type="GO" id="GO:0004713">
    <property type="term" value="F:protein tyrosine kinase activity"/>
    <property type="evidence" value="ECO:0007669"/>
    <property type="project" value="TreeGrafter"/>
</dbReference>
<dbReference type="OrthoDB" id="230260at2"/>
<gene>
    <name evidence="1" type="ORF">CHR90_00500</name>
</gene>
<dbReference type="InterPro" id="IPR027417">
    <property type="entry name" value="P-loop_NTPase"/>
</dbReference>
<dbReference type="EMBL" id="NOXS01000014">
    <property type="protein sequence ID" value="OYQ22232.1"/>
    <property type="molecule type" value="Genomic_DNA"/>
</dbReference>
<name>A0A255XZ64_9PROT</name>
<evidence type="ECO:0000313" key="1">
    <source>
        <dbReference type="EMBL" id="OYQ22232.1"/>
    </source>
</evidence>
<dbReference type="AlphaFoldDB" id="A0A255XZ64"/>
<accession>A0A255XZ64</accession>
<dbReference type="PANTHER" id="PTHR32309:SF13">
    <property type="entry name" value="FERRIC ENTEROBACTIN TRANSPORT PROTEIN FEPE"/>
    <property type="match status" value="1"/>
</dbReference>
<dbReference type="Proteomes" id="UP000216361">
    <property type="component" value="Unassembled WGS sequence"/>
</dbReference>
<protein>
    <recommendedName>
        <fullName evidence="3">CobQ/CobB/MinD/ParA nucleotide binding domain-containing protein</fullName>
    </recommendedName>
</protein>
<organism evidence="1 2">
    <name type="scientific">Elstera cyanobacteriorum</name>
    <dbReference type="NCBI Taxonomy" id="2022747"/>
    <lineage>
        <taxon>Bacteria</taxon>
        <taxon>Pseudomonadati</taxon>
        <taxon>Pseudomonadota</taxon>
        <taxon>Alphaproteobacteria</taxon>
        <taxon>Rhodospirillales</taxon>
        <taxon>Rhodospirillaceae</taxon>
        <taxon>Elstera</taxon>
    </lineage>
</organism>